<dbReference type="PRINTS" id="PR00086">
    <property type="entry name" value="LLDHDRGNASE"/>
</dbReference>
<dbReference type="CDD" id="cd01339">
    <property type="entry name" value="LDH-like_MDH"/>
    <property type="match status" value="1"/>
</dbReference>
<dbReference type="GO" id="GO:0004459">
    <property type="term" value="F:L-lactate dehydrogenase (NAD+) activity"/>
    <property type="evidence" value="ECO:0007669"/>
    <property type="project" value="UniProtKB-EC"/>
</dbReference>
<comment type="similarity">
    <text evidence="1">Belongs to the LDH/MDH superfamily. LDH family.</text>
</comment>
<dbReference type="PANTHER" id="PTHR43128:SF16">
    <property type="entry name" value="L-LACTATE DEHYDROGENASE"/>
    <property type="match status" value="1"/>
</dbReference>
<reference evidence="13 14" key="1">
    <citation type="submission" date="2016-11" db="EMBL/GenBank/DDBJ databases">
        <authorList>
            <person name="Varghese N."/>
            <person name="Submissions S."/>
        </authorList>
    </citation>
    <scope>NUCLEOTIDE SEQUENCE [LARGE SCALE GENOMIC DNA]</scope>
    <source>
        <strain evidence="13 14">DSM 15287</strain>
    </source>
</reference>
<dbReference type="RefSeq" id="WP_149734621.1">
    <property type="nucleotide sequence ID" value="NZ_FQZD01000013.1"/>
</dbReference>
<name>A0A1M6H0U3_9FIRM</name>
<dbReference type="EC" id="1.1.1.27" evidence="2"/>
<dbReference type="AlphaFoldDB" id="A0A1M6H0U3"/>
<organism evidence="13 14">
    <name type="scientific">Propionispora hippei DSM 15287</name>
    <dbReference type="NCBI Taxonomy" id="1123003"/>
    <lineage>
        <taxon>Bacteria</taxon>
        <taxon>Bacillati</taxon>
        <taxon>Bacillota</taxon>
        <taxon>Negativicutes</taxon>
        <taxon>Selenomonadales</taxon>
        <taxon>Sporomusaceae</taxon>
        <taxon>Propionispora</taxon>
    </lineage>
</organism>
<dbReference type="Pfam" id="PF02866">
    <property type="entry name" value="Ldh_1_C"/>
    <property type="match status" value="1"/>
</dbReference>
<protein>
    <recommendedName>
        <fullName evidence="2">L-lactate dehydrogenase</fullName>
        <ecNumber evidence="2">1.1.1.27</ecNumber>
    </recommendedName>
</protein>
<evidence type="ECO:0000256" key="3">
    <source>
        <dbReference type="ARBA" id="ARBA00022532"/>
    </source>
</evidence>
<keyword evidence="14" id="KW-1185">Reference proteome</keyword>
<dbReference type="Pfam" id="PF00056">
    <property type="entry name" value="Ldh_1_N"/>
    <property type="match status" value="1"/>
</dbReference>
<dbReference type="PIRSF" id="PIRSF000102">
    <property type="entry name" value="Lac_mal_DH"/>
    <property type="match status" value="1"/>
</dbReference>
<gene>
    <name evidence="13" type="ORF">SAMN02745170_01847</name>
</gene>
<feature type="active site" description="Proton acceptor" evidence="7">
    <location>
        <position position="175"/>
    </location>
</feature>
<accession>A0A1M6H0U3</accession>
<evidence type="ECO:0000256" key="9">
    <source>
        <dbReference type="PIRSR" id="PIRSR000102-3"/>
    </source>
</evidence>
<evidence type="ECO:0000256" key="2">
    <source>
        <dbReference type="ARBA" id="ARBA00012967"/>
    </source>
</evidence>
<dbReference type="InterPro" id="IPR001557">
    <property type="entry name" value="L-lactate/malate_DH"/>
</dbReference>
<dbReference type="InterPro" id="IPR036291">
    <property type="entry name" value="NAD(P)-bd_dom_sf"/>
</dbReference>
<evidence type="ECO:0000256" key="4">
    <source>
        <dbReference type="ARBA" id="ARBA00023002"/>
    </source>
</evidence>
<feature type="binding site" evidence="8">
    <location>
        <position position="82"/>
    </location>
    <ligand>
        <name>substrate</name>
    </ligand>
</feature>
<dbReference type="EMBL" id="FQZD01000013">
    <property type="protein sequence ID" value="SHJ15734.1"/>
    <property type="molecule type" value="Genomic_DNA"/>
</dbReference>
<dbReference type="GO" id="GO:0006099">
    <property type="term" value="P:tricarboxylic acid cycle"/>
    <property type="evidence" value="ECO:0007669"/>
    <property type="project" value="UniProtKB-KW"/>
</dbReference>
<dbReference type="PANTHER" id="PTHR43128">
    <property type="entry name" value="L-2-HYDROXYCARBOXYLATE DEHYDROGENASE (NAD(P)(+))"/>
    <property type="match status" value="1"/>
</dbReference>
<feature type="binding site" evidence="9">
    <location>
        <position position="32"/>
    </location>
    <ligand>
        <name>NAD(+)</name>
        <dbReference type="ChEBI" id="CHEBI:57540"/>
    </ligand>
</feature>
<sequence length="306" mass="32642">MKISIIGAGNVGATAANVIALKNIASDVVLLDVKEGVAEGKSVDMLQQLAIMGSNTRIVGCTNDYKKTSNSDIVIITSGIARKPGMKREELIGINAGIMKDVVNACTVYSPEAIYIIVSNPADTLTYLTIKHMGLPRNKVVGMSGVLDSSRFIYYLSQAIGCHPNDVDGMVIGVHGDFMLPLTRFAFYKGIPVNKLLDARVMSEVCAKTKDGGGILTRLLGTSAWYAPGAAIATMAEAIAKDTKKLMSCITYLDGEYGNTDVCAAVPVILGRAGMERIVDLELNAEEQALFNQSTAASKQINRMLK</sequence>
<dbReference type="SUPFAM" id="SSF56327">
    <property type="entry name" value="LDH C-terminal domain-like"/>
    <property type="match status" value="1"/>
</dbReference>
<evidence type="ECO:0000256" key="6">
    <source>
        <dbReference type="ARBA" id="ARBA00049258"/>
    </source>
</evidence>
<dbReference type="InterPro" id="IPR015955">
    <property type="entry name" value="Lactate_DH/Glyco_Ohase_4_C"/>
</dbReference>
<dbReference type="NCBIfam" id="NF004863">
    <property type="entry name" value="PRK06223.1"/>
    <property type="match status" value="1"/>
</dbReference>
<evidence type="ECO:0000256" key="1">
    <source>
        <dbReference type="ARBA" id="ARBA00006054"/>
    </source>
</evidence>
<evidence type="ECO:0000313" key="14">
    <source>
        <dbReference type="Proteomes" id="UP000322917"/>
    </source>
</evidence>
<dbReference type="GO" id="GO:0006089">
    <property type="term" value="P:lactate metabolic process"/>
    <property type="evidence" value="ECO:0007669"/>
    <property type="project" value="TreeGrafter"/>
</dbReference>
<comment type="catalytic activity">
    <reaction evidence="6">
        <text>(S)-lactate + NAD(+) = pyruvate + NADH + H(+)</text>
        <dbReference type="Rhea" id="RHEA:23444"/>
        <dbReference type="ChEBI" id="CHEBI:15361"/>
        <dbReference type="ChEBI" id="CHEBI:15378"/>
        <dbReference type="ChEBI" id="CHEBI:16651"/>
        <dbReference type="ChEBI" id="CHEBI:57540"/>
        <dbReference type="ChEBI" id="CHEBI:57945"/>
        <dbReference type="EC" id="1.1.1.27"/>
    </reaction>
</comment>
<keyword evidence="3" id="KW-0816">Tricarboxylic acid cycle</keyword>
<feature type="domain" description="Lactate/malate dehydrogenase N-terminal" evidence="11">
    <location>
        <begin position="1"/>
        <end position="142"/>
    </location>
</feature>
<dbReference type="InterPro" id="IPR011275">
    <property type="entry name" value="Malate_DH_type3"/>
</dbReference>
<evidence type="ECO:0000259" key="12">
    <source>
        <dbReference type="Pfam" id="PF02866"/>
    </source>
</evidence>
<evidence type="ECO:0000259" key="11">
    <source>
        <dbReference type="Pfam" id="PF00056"/>
    </source>
</evidence>
<evidence type="ECO:0000256" key="7">
    <source>
        <dbReference type="PIRSR" id="PIRSR000102-1"/>
    </source>
</evidence>
<keyword evidence="5 9" id="KW-0520">NAD</keyword>
<evidence type="ECO:0000256" key="8">
    <source>
        <dbReference type="PIRSR" id="PIRSR000102-2"/>
    </source>
</evidence>
<feature type="binding site" evidence="8">
    <location>
        <position position="151"/>
    </location>
    <ligand>
        <name>substrate</name>
    </ligand>
</feature>
<feature type="binding site" evidence="9">
    <location>
        <begin position="7"/>
        <end position="12"/>
    </location>
    <ligand>
        <name>NAD(+)</name>
        <dbReference type="ChEBI" id="CHEBI:57540"/>
    </ligand>
</feature>
<dbReference type="InterPro" id="IPR001236">
    <property type="entry name" value="Lactate/malate_DH_N"/>
</dbReference>
<dbReference type="InterPro" id="IPR022383">
    <property type="entry name" value="Lactate/malate_DH_C"/>
</dbReference>
<feature type="binding site" evidence="9">
    <location>
        <begin position="118"/>
        <end position="120"/>
    </location>
    <ligand>
        <name>NAD(+)</name>
        <dbReference type="ChEBI" id="CHEBI:57540"/>
    </ligand>
</feature>
<dbReference type="FunFam" id="3.40.50.720:FF:000018">
    <property type="entry name" value="Malate dehydrogenase"/>
    <property type="match status" value="1"/>
</dbReference>
<feature type="domain" description="Lactate/malate dehydrogenase C-terminal" evidence="12">
    <location>
        <begin position="147"/>
        <end position="297"/>
    </location>
</feature>
<dbReference type="Proteomes" id="UP000322917">
    <property type="component" value="Unassembled WGS sequence"/>
</dbReference>
<feature type="binding site" evidence="9">
    <location>
        <position position="95"/>
    </location>
    <ligand>
        <name>NAD(+)</name>
        <dbReference type="ChEBI" id="CHEBI:57540"/>
    </ligand>
</feature>
<dbReference type="Gene3D" id="3.40.50.720">
    <property type="entry name" value="NAD(P)-binding Rossmann-like Domain"/>
    <property type="match status" value="1"/>
</dbReference>
<dbReference type="Gene3D" id="3.90.110.10">
    <property type="entry name" value="Lactate dehydrogenase/glycoside hydrolase, family 4, C-terminal"/>
    <property type="match status" value="1"/>
</dbReference>
<evidence type="ECO:0000256" key="5">
    <source>
        <dbReference type="ARBA" id="ARBA00023027"/>
    </source>
</evidence>
<evidence type="ECO:0000313" key="13">
    <source>
        <dbReference type="EMBL" id="SHJ15734.1"/>
    </source>
</evidence>
<dbReference type="SUPFAM" id="SSF51735">
    <property type="entry name" value="NAD(P)-binding Rossmann-fold domains"/>
    <property type="match status" value="1"/>
</dbReference>
<feature type="binding site" evidence="8">
    <location>
        <position position="88"/>
    </location>
    <ligand>
        <name>substrate</name>
    </ligand>
</feature>
<evidence type="ECO:0000256" key="10">
    <source>
        <dbReference type="RuleBase" id="RU003369"/>
    </source>
</evidence>
<proteinExistence type="inferred from homology"/>
<keyword evidence="4 10" id="KW-0560">Oxidoreductase</keyword>
<feature type="binding site" evidence="8">
    <location>
        <position position="120"/>
    </location>
    <ligand>
        <name>substrate</name>
    </ligand>
</feature>
<dbReference type="OrthoDB" id="9802969at2"/>